<feature type="domain" description="Ig-like" evidence="11">
    <location>
        <begin position="17"/>
        <end position="120"/>
    </location>
</feature>
<dbReference type="GO" id="GO:0098632">
    <property type="term" value="F:cell-cell adhesion mediator activity"/>
    <property type="evidence" value="ECO:0000318"/>
    <property type="project" value="GO_Central"/>
</dbReference>
<dbReference type="Pfam" id="PF07686">
    <property type="entry name" value="V-set"/>
    <property type="match status" value="1"/>
</dbReference>
<dbReference type="InterPro" id="IPR036179">
    <property type="entry name" value="Ig-like_dom_sf"/>
</dbReference>
<keyword evidence="8" id="KW-0393">Immunoglobulin domain</keyword>
<protein>
    <recommendedName>
        <fullName evidence="11">Ig-like domain-containing protein</fullName>
    </recommendedName>
</protein>
<dbReference type="InterPro" id="IPR013162">
    <property type="entry name" value="CD80_C2-set"/>
</dbReference>
<evidence type="ECO:0000259" key="11">
    <source>
        <dbReference type="PROSITE" id="PS50835"/>
    </source>
</evidence>
<dbReference type="InterPro" id="IPR013783">
    <property type="entry name" value="Ig-like_fold"/>
</dbReference>
<comment type="subcellular location">
    <subcellularLocation>
        <location evidence="1">Membrane</location>
        <topology evidence="1">Single-pass membrane protein</topology>
    </subcellularLocation>
</comment>
<feature type="domain" description="Ig-like" evidence="11">
    <location>
        <begin position="133"/>
        <end position="224"/>
    </location>
</feature>
<feature type="transmembrane region" description="Helical" evidence="9">
    <location>
        <begin position="237"/>
        <end position="262"/>
    </location>
</feature>
<dbReference type="GO" id="GO:0009986">
    <property type="term" value="C:cell surface"/>
    <property type="evidence" value="ECO:0000318"/>
    <property type="project" value="GO_Central"/>
</dbReference>
<evidence type="ECO:0000256" key="1">
    <source>
        <dbReference type="ARBA" id="ARBA00004167"/>
    </source>
</evidence>
<keyword evidence="4 9" id="KW-1133">Transmembrane helix</keyword>
<dbReference type="GO" id="GO:0030424">
    <property type="term" value="C:axon"/>
    <property type="evidence" value="ECO:0000318"/>
    <property type="project" value="GO_Central"/>
</dbReference>
<dbReference type="InterPro" id="IPR047164">
    <property type="entry name" value="OX2G-like"/>
</dbReference>
<evidence type="ECO:0000256" key="2">
    <source>
        <dbReference type="ARBA" id="ARBA00022692"/>
    </source>
</evidence>
<feature type="chain" id="PRO_5036488552" description="Ig-like domain-containing protein" evidence="10">
    <location>
        <begin position="18"/>
        <end position="358"/>
    </location>
</feature>
<evidence type="ECO:0000256" key="9">
    <source>
        <dbReference type="SAM" id="Phobius"/>
    </source>
</evidence>
<dbReference type="PROSITE" id="PS50835">
    <property type="entry name" value="IG_LIKE"/>
    <property type="match status" value="2"/>
</dbReference>
<evidence type="ECO:0000256" key="6">
    <source>
        <dbReference type="ARBA" id="ARBA00023157"/>
    </source>
</evidence>
<dbReference type="AlphaFoldDB" id="A0A8V0XPI0"/>
<keyword evidence="13" id="KW-1185">Reference proteome</keyword>
<dbReference type="Gene3D" id="2.60.40.10">
    <property type="entry name" value="Immunoglobulins"/>
    <property type="match status" value="2"/>
</dbReference>
<evidence type="ECO:0000313" key="13">
    <source>
        <dbReference type="Proteomes" id="UP000000539"/>
    </source>
</evidence>
<keyword evidence="2 9" id="KW-0812">Transmembrane</keyword>
<organism evidence="12 13">
    <name type="scientific">Gallus gallus</name>
    <name type="common">Chicken</name>
    <dbReference type="NCBI Taxonomy" id="9031"/>
    <lineage>
        <taxon>Eukaryota</taxon>
        <taxon>Metazoa</taxon>
        <taxon>Chordata</taxon>
        <taxon>Craniata</taxon>
        <taxon>Vertebrata</taxon>
        <taxon>Euteleostomi</taxon>
        <taxon>Archelosauria</taxon>
        <taxon>Archosauria</taxon>
        <taxon>Dinosauria</taxon>
        <taxon>Saurischia</taxon>
        <taxon>Theropoda</taxon>
        <taxon>Coelurosauria</taxon>
        <taxon>Aves</taxon>
        <taxon>Neognathae</taxon>
        <taxon>Galloanserae</taxon>
        <taxon>Galliformes</taxon>
        <taxon>Phasianidae</taxon>
        <taxon>Phasianinae</taxon>
        <taxon>Gallus</taxon>
    </lineage>
</organism>
<dbReference type="GO" id="GO:0043031">
    <property type="term" value="P:negative regulation of macrophage activation"/>
    <property type="evidence" value="ECO:0007669"/>
    <property type="project" value="InterPro"/>
</dbReference>
<evidence type="ECO:0000256" key="7">
    <source>
        <dbReference type="ARBA" id="ARBA00023180"/>
    </source>
</evidence>
<accession>A0A8V0XPI0</accession>
<dbReference type="InterPro" id="IPR007110">
    <property type="entry name" value="Ig-like_dom"/>
</dbReference>
<gene>
    <name evidence="12" type="primary">LOC770026</name>
</gene>
<keyword evidence="5 9" id="KW-0472">Membrane</keyword>
<reference evidence="12" key="3">
    <citation type="submission" date="2025-09" db="UniProtKB">
        <authorList>
            <consortium name="Ensembl"/>
        </authorList>
    </citation>
    <scope>IDENTIFICATION</scope>
    <source>
        <strain evidence="12">broiler</strain>
    </source>
</reference>
<proteinExistence type="predicted"/>
<dbReference type="GeneTree" id="ENSGT00530000063970"/>
<evidence type="ECO:0000256" key="3">
    <source>
        <dbReference type="ARBA" id="ARBA00022729"/>
    </source>
</evidence>
<dbReference type="Ensembl" id="ENSGALT00010010447.1">
    <property type="protein sequence ID" value="ENSGALP00010006087.1"/>
    <property type="gene ID" value="ENSGALG00010004479.1"/>
</dbReference>
<sequence length="358" mass="38971">MMVTCLLLSSLWALASGSVQVLHKKVQSVQAGGNITFSCQSVTNEDVIQVTWQKEMDGAEDNIATYSTMNGEKIAKAYDGHVSFAHSGLEASSISLHQVTLQDEGCYKCIFNTFPSGAVTGRMCLKVYAISDPKVEAKLIPSPDNAEVSEEVVGMSCSATGKPAPKITWHLPSTLLQKPKEYHIKLTNQTITVISNFTHAHSKILKEYPIACVIQHPSLNVTLPLPMDNLTQGQDNIMAPTMAIIVGVLVPLIFLLALLLCLRHLRDPERNTAWPRWVGLCSLAEEQQGSDGNHTLIPLFCMARPCLQGCVLNTRGALEEEHATVRCSGWETQPHVSLLGSVKGASLKQEQTQLDAAT</sequence>
<dbReference type="GO" id="GO:0050776">
    <property type="term" value="P:regulation of immune response"/>
    <property type="evidence" value="ECO:0007669"/>
    <property type="project" value="InterPro"/>
</dbReference>
<dbReference type="SMART" id="SM00409">
    <property type="entry name" value="IG"/>
    <property type="match status" value="1"/>
</dbReference>
<dbReference type="Proteomes" id="UP000000539">
    <property type="component" value="Chromosome 1"/>
</dbReference>
<keyword evidence="7" id="KW-0325">Glycoprotein</keyword>
<reference evidence="12" key="2">
    <citation type="submission" date="2025-08" db="UniProtKB">
        <authorList>
            <consortium name="Ensembl"/>
        </authorList>
    </citation>
    <scope>IDENTIFICATION</scope>
    <source>
        <strain evidence="12">broiler</strain>
    </source>
</reference>
<evidence type="ECO:0000256" key="5">
    <source>
        <dbReference type="ARBA" id="ARBA00023136"/>
    </source>
</evidence>
<dbReference type="GO" id="GO:0150079">
    <property type="term" value="P:negative regulation of neuroinflammatory response"/>
    <property type="evidence" value="ECO:0000318"/>
    <property type="project" value="GO_Central"/>
</dbReference>
<dbReference type="InterPro" id="IPR003599">
    <property type="entry name" value="Ig_sub"/>
</dbReference>
<dbReference type="InterPro" id="IPR013106">
    <property type="entry name" value="Ig_V-set"/>
</dbReference>
<evidence type="ECO:0000256" key="10">
    <source>
        <dbReference type="SAM" id="SignalP"/>
    </source>
</evidence>
<dbReference type="CDD" id="cd05846">
    <property type="entry name" value="IgV_1_MRC-OX-2_like"/>
    <property type="match status" value="1"/>
</dbReference>
<dbReference type="PANTHER" id="PTHR46841">
    <property type="entry name" value="OX-2 MEMBRANE GLYCOPROTEIN"/>
    <property type="match status" value="1"/>
</dbReference>
<dbReference type="GO" id="GO:0043025">
    <property type="term" value="C:neuronal cell body"/>
    <property type="evidence" value="ECO:0000318"/>
    <property type="project" value="GO_Central"/>
</dbReference>
<dbReference type="Pfam" id="PF08205">
    <property type="entry name" value="C2-set_2"/>
    <property type="match status" value="1"/>
</dbReference>
<keyword evidence="3 10" id="KW-0732">Signal</keyword>
<reference evidence="12" key="1">
    <citation type="submission" date="2020-11" db="EMBL/GenBank/DDBJ databases">
        <title>Gallus gallus (Chicken) genome, bGalGal1, GRCg7b, maternal haplotype autosomes + Z &amp; W.</title>
        <authorList>
            <person name="Warren W."/>
            <person name="Formenti G."/>
            <person name="Fedrigo O."/>
            <person name="Haase B."/>
            <person name="Mountcastle J."/>
            <person name="Balacco J."/>
            <person name="Tracey A."/>
            <person name="Schneider V."/>
            <person name="Okimoto R."/>
            <person name="Cheng H."/>
            <person name="Hawken R."/>
            <person name="Howe K."/>
            <person name="Jarvis E.D."/>
        </authorList>
    </citation>
    <scope>NUCLEOTIDE SEQUENCE [LARGE SCALE GENOMIC DNA]</scope>
    <source>
        <strain evidence="12">Broiler</strain>
    </source>
</reference>
<evidence type="ECO:0000256" key="4">
    <source>
        <dbReference type="ARBA" id="ARBA00022989"/>
    </source>
</evidence>
<dbReference type="OrthoDB" id="8749387at2759"/>
<dbReference type="GO" id="GO:0016020">
    <property type="term" value="C:membrane"/>
    <property type="evidence" value="ECO:0007669"/>
    <property type="project" value="UniProtKB-SubCell"/>
</dbReference>
<dbReference type="SUPFAM" id="SSF48726">
    <property type="entry name" value="Immunoglobulin"/>
    <property type="match status" value="2"/>
</dbReference>
<keyword evidence="6" id="KW-1015">Disulfide bond</keyword>
<dbReference type="InterPro" id="IPR033321">
    <property type="entry name" value="CD200_Ig_V_dom"/>
</dbReference>
<dbReference type="PANTHER" id="PTHR46841:SF7">
    <property type="entry name" value="IG-LIKE DOMAIN-CONTAINING PROTEIN"/>
    <property type="match status" value="1"/>
</dbReference>
<evidence type="ECO:0000313" key="12">
    <source>
        <dbReference type="Ensembl" id="ENSGALP00010006087.1"/>
    </source>
</evidence>
<evidence type="ECO:0000256" key="8">
    <source>
        <dbReference type="ARBA" id="ARBA00023319"/>
    </source>
</evidence>
<name>A0A8V0XPI0_CHICK</name>
<feature type="signal peptide" evidence="10">
    <location>
        <begin position="1"/>
        <end position="17"/>
    </location>
</feature>
<dbReference type="GO" id="GO:0034113">
    <property type="term" value="P:heterotypic cell-cell adhesion"/>
    <property type="evidence" value="ECO:0000318"/>
    <property type="project" value="GO_Central"/>
</dbReference>